<reference evidence="2 3" key="1">
    <citation type="journal article" date="2005" name="Proc. Natl. Acad. Sci. U.S.A.">
        <title>The genome of Salinibacter ruber: convergence and gene exchange among hyperhalophilic bacteria and archaea.</title>
        <authorList>
            <person name="Mongodin E.F."/>
            <person name="Nelson K.E."/>
            <person name="Daugherty S."/>
            <person name="Deboy R.T."/>
            <person name="Wister J."/>
            <person name="Khouri H."/>
            <person name="Weidman J."/>
            <person name="Walsh D.A."/>
            <person name="Papke R.T."/>
            <person name="Sanchez Perez G."/>
            <person name="Sharma A.K."/>
            <person name="Nesbo C.L."/>
            <person name="MacLeod D."/>
            <person name="Bapteste E."/>
            <person name="Doolittle W.F."/>
            <person name="Charlebois R.L."/>
            <person name="Legault B."/>
            <person name="Rodriguez-Valera F."/>
        </authorList>
    </citation>
    <scope>NUCLEOTIDE SEQUENCE [LARGE SCALE GENOMIC DNA]</scope>
    <source>
        <strain evidence="3">DSM 13855 / CECT 5946 / M31</strain>
    </source>
</reference>
<dbReference type="EnsemblBacteria" id="ABC45007">
    <property type="protein sequence ID" value="ABC45007"/>
    <property type="gene ID" value="SRU_2324"/>
</dbReference>
<keyword evidence="3" id="KW-1185">Reference proteome</keyword>
<dbReference type="SUPFAM" id="SSF101898">
    <property type="entry name" value="NHL repeat"/>
    <property type="match status" value="1"/>
</dbReference>
<protein>
    <recommendedName>
        <fullName evidence="4">6-bladed beta-propeller</fullName>
    </recommendedName>
</protein>
<evidence type="ECO:0000313" key="3">
    <source>
        <dbReference type="Proteomes" id="UP000008674"/>
    </source>
</evidence>
<dbReference type="KEGG" id="sru:SRU_2324"/>
<name>Q2S056_SALRD</name>
<dbReference type="eggNOG" id="ENOG5030SKX">
    <property type="taxonomic scope" value="Bacteria"/>
</dbReference>
<gene>
    <name evidence="2" type="ordered locus">SRU_2324</name>
</gene>
<dbReference type="HOGENOM" id="CLU_591713_0_0_10"/>
<dbReference type="Proteomes" id="UP000008674">
    <property type="component" value="Chromosome"/>
</dbReference>
<evidence type="ECO:0008006" key="4">
    <source>
        <dbReference type="Google" id="ProtNLM"/>
    </source>
</evidence>
<sequence>MAGSRTNPWTVCGNDAVYAMGRRDQRIPPVLRSAPARRGSHGTGAPADELHDTRTSCTSGEDSVAREEGNRPFHGTPTSAKRTSARPFNGDRNARSPAPFRTRFRQSATAPEPFMDTSALGRRLMVFLCLGIWLPGCLPYSCQPQPNEALYPSDSLSRQVAEETPTDTLRRRWQTGGTKAHPLVHPRTVRFVEGGGLAVSDVERNSVFRFGADGRLVREIGDEGFRTPYLIGTRGDTLVVFNAESNRIDRVVDGRRDGPSVSYERPAPETLVYMLATDTTMYAKVVGQNTDSFVARLGADAQPTSRAPLRGPHWRYAGFLRAWGDTLVSLSGFRPAVDMLPRGFRDGTTPDSLALMGFDSPMLERRYAFGQGDVTEAPLLSPAAAPVGDMLFVLNLRPGWIQIDAYDRRGRLQRRLVERNDETNPNFYPLDLDARRTEDGYVFAVAIRSPEPRLKVLEWRAR</sequence>
<evidence type="ECO:0000256" key="1">
    <source>
        <dbReference type="SAM" id="MobiDB-lite"/>
    </source>
</evidence>
<feature type="region of interest" description="Disordered" evidence="1">
    <location>
        <begin position="23"/>
        <end position="98"/>
    </location>
</feature>
<proteinExistence type="predicted"/>
<accession>Q2S056</accession>
<dbReference type="OrthoDB" id="1493364at2"/>
<dbReference type="EMBL" id="CP000159">
    <property type="protein sequence ID" value="ABC45007.1"/>
    <property type="molecule type" value="Genomic_DNA"/>
</dbReference>
<evidence type="ECO:0000313" key="2">
    <source>
        <dbReference type="EMBL" id="ABC45007.1"/>
    </source>
</evidence>
<dbReference type="AlphaFoldDB" id="Q2S056"/>
<organism evidence="2 3">
    <name type="scientific">Salinibacter ruber (strain DSM 13855 / M31)</name>
    <dbReference type="NCBI Taxonomy" id="309807"/>
    <lineage>
        <taxon>Bacteria</taxon>
        <taxon>Pseudomonadati</taxon>
        <taxon>Rhodothermota</taxon>
        <taxon>Rhodothermia</taxon>
        <taxon>Rhodothermales</taxon>
        <taxon>Salinibacteraceae</taxon>
        <taxon>Salinibacter</taxon>
    </lineage>
</organism>